<protein>
    <submittedName>
        <fullName evidence="3">S9 family peptidase</fullName>
    </submittedName>
</protein>
<sequence length="936" mass="106350">MLTLSVGISVGAAVGFSASASAQAEQARPLALTDVMQFREIDQRQISDTGNTLAFAAVPDYGDREGIVVRVSDGTTISVASAHEPKLSADGNWVVFTRQPTLLQRERAESREEERALYHHAVLVDVLNASKKEFPQVSQSAFTGDGRFLVLQHDQDYSKENGSEEGRLLRLIDLRSNEQTLINNVTHFTVASEGSRLVYQQQAATANGDDQSDTDNEDKEDKEESKNPRVSLVMYDTAQHRGTTLMDVTDQQFSKLSFSPNGQRLAFHVSPKESDYEETPHALWMWAAGEGTQQLTVDREGFILSEHSPQRWSDDGERLFIGHRPTPAKKADPIGRPESKDDLYNLERLLSDRRLQVWHGDDDMIIPHQRQSQRNLNRATAMAVWHVNDQRLVTLSDDVREAMFPTDHPQALLARDSQPYSREITWDGFYHDLYHVNLNDGSRTQVAARLPSFERGSLSPDGRYVVYVNDYQLHAFDSQSGSTHQIGSNVSVSWVDEENDRPMEAVPYGIGGWHADSSALWVYDRFDIWQVPVAESAHDQAVNLTQVGREHTQQYRVLDTDDLDVININQPVLLRGYNEQLKTSGFYQLALTDNAPAQLEVLVEGEKTWRFIARTEDKSQLFYTEEDFRTFPDVWVADAPLQSPRQLTDVNPQRHDFIWGNAQLVEWESTHGEPLQGILITPDNYDPNKRYPVLVYYYEKFSQRLYNWNQMRVNHRPNFPFYLGQDYVVFLPDVHFRLGAPGPSATESLVPGVEKIIEMGVADPDAIGLHGHSWSGYQTAFVVTETDMFSAAVSGAPVSNMTSAYSGIRWGSGLARQFQYEKGQSRLGVSMFEDLDPYIKNSPVFFADKINTPMLIQFGDKDEAVPWEQGIEYYLALRRLDKPVVMLHYEGEPHHLQQFANKIDYTIKMLEFLDHHLKGADAPSWWTEGLEFQVYD</sequence>
<evidence type="ECO:0000313" key="3">
    <source>
        <dbReference type="EMBL" id="TRW50499.1"/>
    </source>
</evidence>
<dbReference type="GO" id="GO:0006508">
    <property type="term" value="P:proteolysis"/>
    <property type="evidence" value="ECO:0007669"/>
    <property type="project" value="InterPro"/>
</dbReference>
<dbReference type="PANTHER" id="PTHR11731">
    <property type="entry name" value="PROTEASE FAMILY S9B,C DIPEPTIDYL-PEPTIDASE IV-RELATED"/>
    <property type="match status" value="1"/>
</dbReference>
<dbReference type="EMBL" id="VJWL01000001">
    <property type="protein sequence ID" value="TRW50499.1"/>
    <property type="molecule type" value="Genomic_DNA"/>
</dbReference>
<organism evidence="3 4">
    <name type="scientific">Aliidiomarina halalkaliphila</name>
    <dbReference type="NCBI Taxonomy" id="2593535"/>
    <lineage>
        <taxon>Bacteria</taxon>
        <taxon>Pseudomonadati</taxon>
        <taxon>Pseudomonadota</taxon>
        <taxon>Gammaproteobacteria</taxon>
        <taxon>Alteromonadales</taxon>
        <taxon>Idiomarinaceae</taxon>
        <taxon>Aliidiomarina</taxon>
    </lineage>
</organism>
<comment type="caution">
    <text evidence="3">The sequence shown here is derived from an EMBL/GenBank/DDBJ whole genome shotgun (WGS) entry which is preliminary data.</text>
</comment>
<name>A0A552X6B1_9GAMM</name>
<evidence type="ECO:0000256" key="1">
    <source>
        <dbReference type="SAM" id="MobiDB-lite"/>
    </source>
</evidence>
<feature type="domain" description="Peptidase S9 prolyl oligopeptidase catalytic" evidence="2">
    <location>
        <begin position="749"/>
        <end position="919"/>
    </location>
</feature>
<reference evidence="3 4" key="1">
    <citation type="submission" date="2019-07" db="EMBL/GenBank/DDBJ databases">
        <authorList>
            <person name="Yang M."/>
            <person name="Zhao D."/>
            <person name="Xiang H."/>
        </authorList>
    </citation>
    <scope>NUCLEOTIDE SEQUENCE [LARGE SCALE GENOMIC DNA]</scope>
    <source>
        <strain evidence="3 4">IM1326</strain>
    </source>
</reference>
<keyword evidence="4" id="KW-1185">Reference proteome</keyword>
<evidence type="ECO:0000313" key="4">
    <source>
        <dbReference type="Proteomes" id="UP000320359"/>
    </source>
</evidence>
<dbReference type="GO" id="GO:0008236">
    <property type="term" value="F:serine-type peptidase activity"/>
    <property type="evidence" value="ECO:0007669"/>
    <property type="project" value="InterPro"/>
</dbReference>
<dbReference type="GO" id="GO:0008239">
    <property type="term" value="F:dipeptidyl-peptidase activity"/>
    <property type="evidence" value="ECO:0007669"/>
    <property type="project" value="TreeGrafter"/>
</dbReference>
<dbReference type="InterPro" id="IPR011042">
    <property type="entry name" value="6-blade_b-propeller_TolB-like"/>
</dbReference>
<dbReference type="SUPFAM" id="SSF82171">
    <property type="entry name" value="DPP6 N-terminal domain-like"/>
    <property type="match status" value="1"/>
</dbReference>
<dbReference type="OrthoDB" id="6388416at2"/>
<proteinExistence type="predicted"/>
<accession>A0A552X6B1</accession>
<dbReference type="Gene3D" id="2.120.10.60">
    <property type="entry name" value="Tricorn protease N-terminal domain"/>
    <property type="match status" value="1"/>
</dbReference>
<gene>
    <name evidence="3" type="ORF">FM042_01095</name>
</gene>
<dbReference type="InterPro" id="IPR050278">
    <property type="entry name" value="Serine_Prot_S9B/DPPIV"/>
</dbReference>
<dbReference type="Proteomes" id="UP000320359">
    <property type="component" value="Unassembled WGS sequence"/>
</dbReference>
<dbReference type="Gene3D" id="2.120.10.30">
    <property type="entry name" value="TolB, C-terminal domain"/>
    <property type="match status" value="1"/>
</dbReference>
<dbReference type="Pfam" id="PF00326">
    <property type="entry name" value="Peptidase_S9"/>
    <property type="match status" value="1"/>
</dbReference>
<evidence type="ECO:0000259" key="2">
    <source>
        <dbReference type="Pfam" id="PF00326"/>
    </source>
</evidence>
<dbReference type="Gene3D" id="3.40.50.1820">
    <property type="entry name" value="alpha/beta hydrolase"/>
    <property type="match status" value="1"/>
</dbReference>
<feature type="compositionally biased region" description="Acidic residues" evidence="1">
    <location>
        <begin position="210"/>
        <end position="221"/>
    </location>
</feature>
<dbReference type="AlphaFoldDB" id="A0A552X6B1"/>
<dbReference type="InterPro" id="IPR029058">
    <property type="entry name" value="AB_hydrolase_fold"/>
</dbReference>
<dbReference type="InterPro" id="IPR001375">
    <property type="entry name" value="Peptidase_S9_cat"/>
</dbReference>
<dbReference type="SUPFAM" id="SSF53474">
    <property type="entry name" value="alpha/beta-Hydrolases"/>
    <property type="match status" value="1"/>
</dbReference>
<feature type="region of interest" description="Disordered" evidence="1">
    <location>
        <begin position="202"/>
        <end position="229"/>
    </location>
</feature>
<dbReference type="PANTHER" id="PTHR11731:SF193">
    <property type="entry name" value="DIPEPTIDYL PEPTIDASE 9"/>
    <property type="match status" value="1"/>
</dbReference>